<organism evidence="18">
    <name type="scientific">Lygus hesperus</name>
    <name type="common">Western plant bug</name>
    <dbReference type="NCBI Taxonomy" id="30085"/>
    <lineage>
        <taxon>Eukaryota</taxon>
        <taxon>Metazoa</taxon>
        <taxon>Ecdysozoa</taxon>
        <taxon>Arthropoda</taxon>
        <taxon>Hexapoda</taxon>
        <taxon>Insecta</taxon>
        <taxon>Pterygota</taxon>
        <taxon>Neoptera</taxon>
        <taxon>Paraneoptera</taxon>
        <taxon>Hemiptera</taxon>
        <taxon>Heteroptera</taxon>
        <taxon>Panheteroptera</taxon>
        <taxon>Cimicomorpha</taxon>
        <taxon>Miridae</taxon>
        <taxon>Mirini</taxon>
        <taxon>Lygus</taxon>
    </lineage>
</organism>
<dbReference type="SMART" id="SM00874">
    <property type="entry name" value="B5"/>
    <property type="match status" value="1"/>
</dbReference>
<dbReference type="SUPFAM" id="SSF56037">
    <property type="entry name" value="PheT/TilS domain"/>
    <property type="match status" value="1"/>
</dbReference>
<dbReference type="Gene3D" id="3.50.40.10">
    <property type="entry name" value="Phenylalanyl-trna Synthetase, Chain B, domain 3"/>
    <property type="match status" value="1"/>
</dbReference>
<keyword evidence="11" id="KW-0067">ATP-binding</keyword>
<dbReference type="InterPro" id="IPR041616">
    <property type="entry name" value="PheRS_beta_core"/>
</dbReference>
<protein>
    <recommendedName>
        <fullName evidence="6">Phenylalanine--tRNA ligase beta subunit</fullName>
        <ecNumber evidence="5">6.1.1.20</ecNumber>
    </recommendedName>
    <alternativeName>
        <fullName evidence="15">Phenylalanyl-tRNA synthetase beta subunit</fullName>
    </alternativeName>
</protein>
<dbReference type="SMART" id="SM00873">
    <property type="entry name" value="B3_4"/>
    <property type="match status" value="1"/>
</dbReference>
<dbReference type="AlphaFoldDB" id="A0A0A9Y0Q5"/>
<dbReference type="Pfam" id="PF18262">
    <property type="entry name" value="PhetRS_B1"/>
    <property type="match status" value="1"/>
</dbReference>
<reference evidence="18" key="2">
    <citation type="submission" date="2014-07" db="EMBL/GenBank/DDBJ databases">
        <authorList>
            <person name="Hull J."/>
        </authorList>
    </citation>
    <scope>NUCLEOTIDE SEQUENCE</scope>
</reference>
<evidence type="ECO:0000256" key="13">
    <source>
        <dbReference type="ARBA" id="ARBA00022917"/>
    </source>
</evidence>
<dbReference type="GO" id="GO:0004826">
    <property type="term" value="F:phenylalanine-tRNA ligase activity"/>
    <property type="evidence" value="ECO:0007669"/>
    <property type="project" value="UniProtKB-EC"/>
</dbReference>
<comment type="subunit">
    <text evidence="4">Tetramer of two alpha and two beta subunits.</text>
</comment>
<accession>A0A0A9Y0Q5</accession>
<evidence type="ECO:0000313" key="19">
    <source>
        <dbReference type="EMBL" id="JAG24699.1"/>
    </source>
</evidence>
<keyword evidence="14" id="KW-0030">Aminoacyl-tRNA synthetase</keyword>
<dbReference type="FunFam" id="3.50.40.10:FF:000002">
    <property type="entry name" value="phenylalanine--tRNA ligase beta subunit"/>
    <property type="match status" value="1"/>
</dbReference>
<name>A0A0A9Y0Q5_LYGHE</name>
<feature type="domain" description="B5" evidence="17">
    <location>
        <begin position="304"/>
        <end position="381"/>
    </location>
</feature>
<keyword evidence="9" id="KW-0479">Metal-binding</keyword>
<evidence type="ECO:0000256" key="6">
    <source>
        <dbReference type="ARBA" id="ARBA00017032"/>
    </source>
</evidence>
<evidence type="ECO:0000256" key="7">
    <source>
        <dbReference type="ARBA" id="ARBA00022490"/>
    </source>
</evidence>
<keyword evidence="10" id="KW-0547">Nucleotide-binding</keyword>
<keyword evidence="7" id="KW-0963">Cytoplasm</keyword>
<dbReference type="InterPro" id="IPR020825">
    <property type="entry name" value="Phe-tRNA_synthase-like_B3/B4"/>
</dbReference>
<evidence type="ECO:0000256" key="14">
    <source>
        <dbReference type="ARBA" id="ARBA00023146"/>
    </source>
</evidence>
<dbReference type="PROSITE" id="PS51483">
    <property type="entry name" value="B5"/>
    <property type="match status" value="1"/>
</dbReference>
<evidence type="ECO:0000256" key="3">
    <source>
        <dbReference type="ARBA" id="ARBA00007438"/>
    </source>
</evidence>
<comment type="subcellular location">
    <subcellularLocation>
        <location evidence="2">Cytoplasm</location>
    </subcellularLocation>
</comment>
<dbReference type="FunFam" id="3.30.56.10:FF:000005">
    <property type="entry name" value="Phenylalanine--tRNA ligase beta subunit"/>
    <property type="match status" value="1"/>
</dbReference>
<comment type="similarity">
    <text evidence="3">Belongs to the phenylalanyl-tRNA synthetase beta subunit family. Type 2 subfamily.</text>
</comment>
<keyword evidence="13" id="KW-0648">Protein biosynthesis</keyword>
<dbReference type="FunFam" id="3.30.930.10:FF:000032">
    <property type="entry name" value="Phenylalanine--tRNA ligase beta subunit"/>
    <property type="match status" value="1"/>
</dbReference>
<dbReference type="CDD" id="cd00769">
    <property type="entry name" value="PheRS_beta_core"/>
    <property type="match status" value="1"/>
</dbReference>
<dbReference type="GO" id="GO:0000287">
    <property type="term" value="F:magnesium ion binding"/>
    <property type="evidence" value="ECO:0007669"/>
    <property type="project" value="InterPro"/>
</dbReference>
<evidence type="ECO:0000256" key="5">
    <source>
        <dbReference type="ARBA" id="ARBA00012814"/>
    </source>
</evidence>
<dbReference type="SUPFAM" id="SSF55681">
    <property type="entry name" value="Class II aaRS and biotin synthetases"/>
    <property type="match status" value="1"/>
</dbReference>
<evidence type="ECO:0000256" key="4">
    <source>
        <dbReference type="ARBA" id="ARBA00011209"/>
    </source>
</evidence>
<evidence type="ECO:0000256" key="10">
    <source>
        <dbReference type="ARBA" id="ARBA00022741"/>
    </source>
</evidence>
<evidence type="ECO:0000256" key="2">
    <source>
        <dbReference type="ARBA" id="ARBA00004496"/>
    </source>
</evidence>
<dbReference type="InterPro" id="IPR045060">
    <property type="entry name" value="Phe-tRNA-ligase_IIc_bsu"/>
</dbReference>
<evidence type="ECO:0000313" key="18">
    <source>
        <dbReference type="EMBL" id="JAG24698.1"/>
    </source>
</evidence>
<dbReference type="InterPro" id="IPR009061">
    <property type="entry name" value="DNA-bd_dom_put_sf"/>
</dbReference>
<dbReference type="InterPro" id="IPR040659">
    <property type="entry name" value="PhetRS_B1"/>
</dbReference>
<dbReference type="Gene3D" id="3.30.56.10">
    <property type="match status" value="2"/>
</dbReference>
<dbReference type="EMBL" id="GBHO01018905">
    <property type="protein sequence ID" value="JAG24699.1"/>
    <property type="molecule type" value="Transcribed_RNA"/>
</dbReference>
<dbReference type="PANTHER" id="PTHR10947">
    <property type="entry name" value="PHENYLALANYL-TRNA SYNTHETASE BETA CHAIN AND LEUCINE-RICH REPEAT-CONTAINING PROTEIN 47"/>
    <property type="match status" value="1"/>
</dbReference>
<dbReference type="EMBL" id="GBHO01018906">
    <property type="protein sequence ID" value="JAG24698.1"/>
    <property type="molecule type" value="Transcribed_RNA"/>
</dbReference>
<dbReference type="Pfam" id="PF17759">
    <property type="entry name" value="tRNA_synthFbeta"/>
    <property type="match status" value="1"/>
</dbReference>
<dbReference type="PANTHER" id="PTHR10947:SF0">
    <property type="entry name" value="PHENYLALANINE--TRNA LIGASE BETA SUBUNIT"/>
    <property type="match status" value="1"/>
</dbReference>
<dbReference type="GO" id="GO:0006432">
    <property type="term" value="P:phenylalanyl-tRNA aminoacylation"/>
    <property type="evidence" value="ECO:0007669"/>
    <property type="project" value="InterPro"/>
</dbReference>
<dbReference type="InterPro" id="IPR005147">
    <property type="entry name" value="tRNA_synthase_B5-dom"/>
</dbReference>
<dbReference type="Pfam" id="PF03483">
    <property type="entry name" value="B3_4"/>
    <property type="match status" value="1"/>
</dbReference>
<dbReference type="InterPro" id="IPR045864">
    <property type="entry name" value="aa-tRNA-synth_II/BPL/LPL"/>
</dbReference>
<evidence type="ECO:0000256" key="12">
    <source>
        <dbReference type="ARBA" id="ARBA00022842"/>
    </source>
</evidence>
<reference evidence="18" key="1">
    <citation type="journal article" date="2014" name="PLoS ONE">
        <title>Transcriptome-Based Identification of ABC Transporters in the Western Tarnished Plant Bug Lygus hesperus.</title>
        <authorList>
            <person name="Hull J.J."/>
            <person name="Chaney K."/>
            <person name="Geib S.M."/>
            <person name="Fabrick J.A."/>
            <person name="Brent C.S."/>
            <person name="Walsh D."/>
            <person name="Lavine L.C."/>
        </authorList>
    </citation>
    <scope>NUCLEOTIDE SEQUENCE</scope>
</reference>
<evidence type="ECO:0000256" key="11">
    <source>
        <dbReference type="ARBA" id="ARBA00022840"/>
    </source>
</evidence>
<evidence type="ECO:0000256" key="9">
    <source>
        <dbReference type="ARBA" id="ARBA00022723"/>
    </source>
</evidence>
<dbReference type="Pfam" id="PF03484">
    <property type="entry name" value="B5"/>
    <property type="match status" value="1"/>
</dbReference>
<evidence type="ECO:0000259" key="17">
    <source>
        <dbReference type="PROSITE" id="PS51483"/>
    </source>
</evidence>
<keyword evidence="12" id="KW-0460">Magnesium</keyword>
<dbReference type="InterPro" id="IPR004531">
    <property type="entry name" value="Phe-tRNA-synth_IIc_bsu_arc_euk"/>
</dbReference>
<dbReference type="Gene3D" id="3.30.930.10">
    <property type="entry name" value="Bira Bifunctional Protein, Domain 2"/>
    <property type="match status" value="1"/>
</dbReference>
<gene>
    <name evidence="18" type="ORF">CM83_65242</name>
    <name evidence="19" type="ORF">CM83_65243</name>
</gene>
<dbReference type="EC" id="6.1.1.20" evidence="5"/>
<comment type="cofactor">
    <cofactor evidence="1">
        <name>Mg(2+)</name>
        <dbReference type="ChEBI" id="CHEBI:18420"/>
    </cofactor>
</comment>
<proteinExistence type="inferred from homology"/>
<sequence length="590" mass="66126">MPTISVKRDLLFKALGQSFTDEEFGFLCFDYGLELDDVTSERQMLQKEQGAVIGKDVSDEIIYRIDIPANRYDLLCLEGLVTALLVFQKKIPYPNYRVQLPANPKSLQRLKILPDTAKIRPYAVSAVLRDVTFTAESYASFIDLQDKLHQNVARKRTLVAIGTHDLDTIQGPFTYDALPPKDIKFKPLNQTKEFSAPELMEFYSTHAQLKQYLPIIRDSPVYPIIKDANGVVLSLPPIINGDHSKITLQTKNVFIEVTATDLHKAHIALDTLVTAFSCYCNTKYIVEPVEVEWVDNSKHRTPELKYRKEIINAKKANKFIGSNVNAGDLATMLTKMCLSAKTSGGGSDIVVTVPPTRHDILHLVDIYEDAAIAYGYNNIPKTIPSTSTVARQLPVNKLTDHLRIQVSQAGFSEILSFSLCSRDDVSTKLRKPFEKANAVEIGNPKTLEFQVVRTTLVPGLLKSVAFNKNAALPIKVFEISDISCLDANAECGAKNERRLAAVYYDKKAGFEIIHGLLDRIMQVLNVPWSKENGYYIYGTDDDSYFPKRCAEVRWKNTRIGTLGTLHPEVITAFDLSLPCSVLELNIEPFV</sequence>
<evidence type="ECO:0000256" key="16">
    <source>
        <dbReference type="ARBA" id="ARBA00049255"/>
    </source>
</evidence>
<comment type="catalytic activity">
    <reaction evidence="16">
        <text>tRNA(Phe) + L-phenylalanine + ATP = L-phenylalanyl-tRNA(Phe) + AMP + diphosphate + H(+)</text>
        <dbReference type="Rhea" id="RHEA:19413"/>
        <dbReference type="Rhea" id="RHEA-COMP:9668"/>
        <dbReference type="Rhea" id="RHEA-COMP:9699"/>
        <dbReference type="ChEBI" id="CHEBI:15378"/>
        <dbReference type="ChEBI" id="CHEBI:30616"/>
        <dbReference type="ChEBI" id="CHEBI:33019"/>
        <dbReference type="ChEBI" id="CHEBI:58095"/>
        <dbReference type="ChEBI" id="CHEBI:78442"/>
        <dbReference type="ChEBI" id="CHEBI:78531"/>
        <dbReference type="ChEBI" id="CHEBI:456215"/>
        <dbReference type="EC" id="6.1.1.20"/>
    </reaction>
</comment>
<keyword evidence="8 18" id="KW-0436">Ligase</keyword>
<dbReference type="GO" id="GO:0003723">
    <property type="term" value="F:RNA binding"/>
    <property type="evidence" value="ECO:0007669"/>
    <property type="project" value="InterPro"/>
</dbReference>
<dbReference type="GO" id="GO:0005524">
    <property type="term" value="F:ATP binding"/>
    <property type="evidence" value="ECO:0007669"/>
    <property type="project" value="UniProtKB-KW"/>
</dbReference>
<evidence type="ECO:0000256" key="15">
    <source>
        <dbReference type="ARBA" id="ARBA00033189"/>
    </source>
</evidence>
<dbReference type="InterPro" id="IPR005146">
    <property type="entry name" value="B3/B4_tRNA-bd"/>
</dbReference>
<dbReference type="SUPFAM" id="SSF46955">
    <property type="entry name" value="Putative DNA-binding domain"/>
    <property type="match status" value="2"/>
</dbReference>
<evidence type="ECO:0000256" key="1">
    <source>
        <dbReference type="ARBA" id="ARBA00001946"/>
    </source>
</evidence>
<evidence type="ECO:0000256" key="8">
    <source>
        <dbReference type="ARBA" id="ARBA00022598"/>
    </source>
</evidence>
<dbReference type="GO" id="GO:0009328">
    <property type="term" value="C:phenylalanine-tRNA ligase complex"/>
    <property type="evidence" value="ECO:0007669"/>
    <property type="project" value="TreeGrafter"/>
</dbReference>
<dbReference type="NCBIfam" id="TIGR00471">
    <property type="entry name" value="pheT_arch"/>
    <property type="match status" value="1"/>
</dbReference>